<sequence length="21" mass="2402">MHICIIFVDFKGFVSATLMTK</sequence>
<name>A0A2P2NED4_RHIMU</name>
<dbReference type="AlphaFoldDB" id="A0A2P2NED4"/>
<dbReference type="EMBL" id="GGEC01060357">
    <property type="protein sequence ID" value="MBX40841.1"/>
    <property type="molecule type" value="Transcribed_RNA"/>
</dbReference>
<evidence type="ECO:0000313" key="1">
    <source>
        <dbReference type="EMBL" id="MBX40841.1"/>
    </source>
</evidence>
<accession>A0A2P2NED4</accession>
<reference evidence="1" key="1">
    <citation type="submission" date="2018-02" db="EMBL/GenBank/DDBJ databases">
        <title>Rhizophora mucronata_Transcriptome.</title>
        <authorList>
            <person name="Meera S.P."/>
            <person name="Sreeshan A."/>
            <person name="Augustine A."/>
        </authorList>
    </citation>
    <scope>NUCLEOTIDE SEQUENCE</scope>
    <source>
        <tissue evidence="1">Leaf</tissue>
    </source>
</reference>
<proteinExistence type="predicted"/>
<organism evidence="1">
    <name type="scientific">Rhizophora mucronata</name>
    <name type="common">Asiatic mangrove</name>
    <dbReference type="NCBI Taxonomy" id="61149"/>
    <lineage>
        <taxon>Eukaryota</taxon>
        <taxon>Viridiplantae</taxon>
        <taxon>Streptophyta</taxon>
        <taxon>Embryophyta</taxon>
        <taxon>Tracheophyta</taxon>
        <taxon>Spermatophyta</taxon>
        <taxon>Magnoliopsida</taxon>
        <taxon>eudicotyledons</taxon>
        <taxon>Gunneridae</taxon>
        <taxon>Pentapetalae</taxon>
        <taxon>rosids</taxon>
        <taxon>fabids</taxon>
        <taxon>Malpighiales</taxon>
        <taxon>Rhizophoraceae</taxon>
        <taxon>Rhizophora</taxon>
    </lineage>
</organism>
<protein>
    <submittedName>
        <fullName evidence="1">Uncharacterized protein</fullName>
    </submittedName>
</protein>